<dbReference type="SUPFAM" id="SSF90123">
    <property type="entry name" value="ABC transporter transmembrane region"/>
    <property type="match status" value="1"/>
</dbReference>
<keyword evidence="6 7" id="KW-0472">Membrane</keyword>
<feature type="transmembrane region" description="Helical" evidence="7">
    <location>
        <begin position="80"/>
        <end position="100"/>
    </location>
</feature>
<name>A0ABN6EZG9_9BACT</name>
<comment type="subcellular location">
    <subcellularLocation>
        <location evidence="1">Cell membrane</location>
        <topology evidence="1">Multi-pass membrane protein</topology>
    </subcellularLocation>
</comment>
<proteinExistence type="predicted"/>
<feature type="transmembrane region" description="Helical" evidence="7">
    <location>
        <begin position="181"/>
        <end position="199"/>
    </location>
</feature>
<feature type="domain" description="ABC transmembrane type-1" evidence="9">
    <location>
        <begin position="44"/>
        <end position="326"/>
    </location>
</feature>
<dbReference type="InterPro" id="IPR011527">
    <property type="entry name" value="ABC1_TM_dom"/>
</dbReference>
<dbReference type="SMART" id="SM00382">
    <property type="entry name" value="AAA"/>
    <property type="match status" value="1"/>
</dbReference>
<evidence type="ECO:0000313" key="10">
    <source>
        <dbReference type="EMBL" id="BCS95084.1"/>
    </source>
</evidence>
<dbReference type="SUPFAM" id="SSF52540">
    <property type="entry name" value="P-loop containing nucleoside triphosphate hydrolases"/>
    <property type="match status" value="1"/>
</dbReference>
<keyword evidence="3" id="KW-0547">Nucleotide-binding</keyword>
<keyword evidence="4" id="KW-0067">ATP-binding</keyword>
<dbReference type="EMBL" id="AP024488">
    <property type="protein sequence ID" value="BCS95084.1"/>
    <property type="molecule type" value="Genomic_DNA"/>
</dbReference>
<dbReference type="Gene3D" id="1.20.1560.10">
    <property type="entry name" value="ABC transporter type 1, transmembrane domain"/>
    <property type="match status" value="1"/>
</dbReference>
<protein>
    <submittedName>
        <fullName evidence="10">Lipid A export permease/ATP-binding protein MsbA</fullName>
    </submittedName>
</protein>
<dbReference type="PROSITE" id="PS50893">
    <property type="entry name" value="ABC_TRANSPORTER_2"/>
    <property type="match status" value="1"/>
</dbReference>
<evidence type="ECO:0000256" key="4">
    <source>
        <dbReference type="ARBA" id="ARBA00022840"/>
    </source>
</evidence>
<dbReference type="CDD" id="cd18552">
    <property type="entry name" value="ABC_6TM_MsbA_like"/>
    <property type="match status" value="1"/>
</dbReference>
<keyword evidence="2 7" id="KW-0812">Transmembrane</keyword>
<dbReference type="InterPro" id="IPR036640">
    <property type="entry name" value="ABC1_TM_sf"/>
</dbReference>
<evidence type="ECO:0000256" key="3">
    <source>
        <dbReference type="ARBA" id="ARBA00022741"/>
    </source>
</evidence>
<dbReference type="PANTHER" id="PTHR43394:SF1">
    <property type="entry name" value="ATP-BINDING CASSETTE SUB-FAMILY B MEMBER 10, MITOCHONDRIAL"/>
    <property type="match status" value="1"/>
</dbReference>
<dbReference type="Gene3D" id="3.40.50.300">
    <property type="entry name" value="P-loop containing nucleotide triphosphate hydrolases"/>
    <property type="match status" value="1"/>
</dbReference>
<evidence type="ECO:0000256" key="6">
    <source>
        <dbReference type="ARBA" id="ARBA00023136"/>
    </source>
</evidence>
<evidence type="ECO:0000313" key="11">
    <source>
        <dbReference type="Proteomes" id="UP001320148"/>
    </source>
</evidence>
<dbReference type="PROSITE" id="PS50929">
    <property type="entry name" value="ABC_TM1F"/>
    <property type="match status" value="1"/>
</dbReference>
<evidence type="ECO:0000256" key="1">
    <source>
        <dbReference type="ARBA" id="ARBA00004651"/>
    </source>
</evidence>
<keyword evidence="11" id="KW-1185">Reference proteome</keyword>
<dbReference type="Proteomes" id="UP001320148">
    <property type="component" value="Chromosome"/>
</dbReference>
<evidence type="ECO:0000259" key="8">
    <source>
        <dbReference type="PROSITE" id="PS50893"/>
    </source>
</evidence>
<dbReference type="InterPro" id="IPR039421">
    <property type="entry name" value="Type_1_exporter"/>
</dbReference>
<evidence type="ECO:0000256" key="2">
    <source>
        <dbReference type="ARBA" id="ARBA00022692"/>
    </source>
</evidence>
<keyword evidence="5 7" id="KW-1133">Transmembrane helix</keyword>
<organism evidence="10 11">
    <name type="scientific">Desulfoluna limicola</name>
    <dbReference type="NCBI Taxonomy" id="2810562"/>
    <lineage>
        <taxon>Bacteria</taxon>
        <taxon>Pseudomonadati</taxon>
        <taxon>Thermodesulfobacteriota</taxon>
        <taxon>Desulfobacteria</taxon>
        <taxon>Desulfobacterales</taxon>
        <taxon>Desulfolunaceae</taxon>
        <taxon>Desulfoluna</taxon>
    </lineage>
</organism>
<accession>A0ABN6EZG9</accession>
<dbReference type="InterPro" id="IPR003439">
    <property type="entry name" value="ABC_transporter-like_ATP-bd"/>
</dbReference>
<reference evidence="10 11" key="1">
    <citation type="submission" date="2021-02" db="EMBL/GenBank/DDBJ databases">
        <title>Complete genome of Desulfoluna sp. strain ASN36.</title>
        <authorList>
            <person name="Takahashi A."/>
            <person name="Kojima H."/>
            <person name="Fukui M."/>
        </authorList>
    </citation>
    <scope>NUCLEOTIDE SEQUENCE [LARGE SCALE GENOMIC DNA]</scope>
    <source>
        <strain evidence="10 11">ASN36</strain>
    </source>
</reference>
<evidence type="ECO:0000256" key="7">
    <source>
        <dbReference type="SAM" id="Phobius"/>
    </source>
</evidence>
<evidence type="ECO:0000256" key="5">
    <source>
        <dbReference type="ARBA" id="ARBA00022989"/>
    </source>
</evidence>
<feature type="transmembrane region" description="Helical" evidence="7">
    <location>
        <begin position="43"/>
        <end position="68"/>
    </location>
</feature>
<feature type="transmembrane region" description="Helical" evidence="7">
    <location>
        <begin position="265"/>
        <end position="285"/>
    </location>
</feature>
<evidence type="ECO:0000259" key="9">
    <source>
        <dbReference type="PROSITE" id="PS50929"/>
    </source>
</evidence>
<sequence length="604" mass="66716">MQPADASGQKVKYNTTMKFFQEMTARERHRKILGLIRNHWGKLAVAMVCMALISGSTATLAFLIKNILDDIFIAQNGMMLKFVTIVVLGVSLVRGVAILAKEYFMNYVGQSIITSLRNELYGSIQDLSLSFFQKERTGVLMSRITNDVTLIQSMVSTSVTAAIEHVFTIAGLTGVILYRDWKLAVVALVVVPVAFYPIVKLGRRVRKVSTGTQESVGELNTFLHETFAGAKIIKAFGREEYEKQRFFKKSWDLFRFEMKKVKAKALSSPVTDICGGFGIAAVVWYGGHSVIQGNSTTGNFISFLTAVMLLYEPLKKLSKLNNTVQEGMAALDRVFEIIEVEPEIKDREGAVELACSAHRVSFENMTFSYGEDPVLKDICLTAEPGEVIALVGMSGGGKSTFINLIPRFYDVTEGRIAIDGTDIRDVTIASLRSHIAMVTQDAILFNESIRDNIAYGNSDASWEDIVAASKAAYAYKFIMGLPEGFDTRIGELGSRLSGGEKQRLCIARALLKDAPILLLDEATSALDTEAEKVVQDALENLMKGRTTFVIAHRLSTIQHADRILVVSKGEIVEEGRHDVLLAKGGEYARLHAMQFAGRRVEDKK</sequence>
<feature type="domain" description="ABC transporter" evidence="8">
    <location>
        <begin position="360"/>
        <end position="593"/>
    </location>
</feature>
<dbReference type="InterPro" id="IPR003593">
    <property type="entry name" value="AAA+_ATPase"/>
</dbReference>
<dbReference type="PROSITE" id="PS00211">
    <property type="entry name" value="ABC_TRANSPORTER_1"/>
    <property type="match status" value="1"/>
</dbReference>
<dbReference type="Pfam" id="PF00664">
    <property type="entry name" value="ABC_membrane"/>
    <property type="match status" value="1"/>
</dbReference>
<gene>
    <name evidence="10" type="primary">msbA</name>
    <name evidence="10" type="ORF">DSLASN_07160</name>
</gene>
<dbReference type="InterPro" id="IPR017871">
    <property type="entry name" value="ABC_transporter-like_CS"/>
</dbReference>
<dbReference type="PANTHER" id="PTHR43394">
    <property type="entry name" value="ATP-DEPENDENT PERMEASE MDL1, MITOCHONDRIAL"/>
    <property type="match status" value="1"/>
</dbReference>
<dbReference type="InterPro" id="IPR027417">
    <property type="entry name" value="P-loop_NTPase"/>
</dbReference>
<dbReference type="Pfam" id="PF00005">
    <property type="entry name" value="ABC_tran"/>
    <property type="match status" value="1"/>
</dbReference>